<comment type="caution">
    <text evidence="2">The sequence shown here is derived from an EMBL/GenBank/DDBJ whole genome shotgun (WGS) entry which is preliminary data.</text>
</comment>
<evidence type="ECO:0000256" key="1">
    <source>
        <dbReference type="SAM" id="SignalP"/>
    </source>
</evidence>
<feature type="chain" id="PRO_5045605181" evidence="1">
    <location>
        <begin position="25"/>
        <end position="154"/>
    </location>
</feature>
<evidence type="ECO:0000313" key="2">
    <source>
        <dbReference type="EMBL" id="MDM8561758.1"/>
    </source>
</evidence>
<evidence type="ECO:0000313" key="3">
    <source>
        <dbReference type="Proteomes" id="UP001171945"/>
    </source>
</evidence>
<feature type="signal peptide" evidence="1">
    <location>
        <begin position="1"/>
        <end position="24"/>
    </location>
</feature>
<dbReference type="EMBL" id="JAUCGM010000002">
    <property type="protein sequence ID" value="MDM8561758.1"/>
    <property type="molecule type" value="Genomic_DNA"/>
</dbReference>
<protein>
    <submittedName>
        <fullName evidence="2">DUF3015 family protein</fullName>
    </submittedName>
</protein>
<proteinExistence type="predicted"/>
<dbReference type="Proteomes" id="UP001171945">
    <property type="component" value="Unassembled WGS sequence"/>
</dbReference>
<reference evidence="2" key="1">
    <citation type="submission" date="2023-06" db="EMBL/GenBank/DDBJ databases">
        <title>Uncultivated large filamentous bacteria from sulfidic sediments reveal new species and different genomic features in energy metabolism and defense.</title>
        <authorList>
            <person name="Fonseca A."/>
        </authorList>
    </citation>
    <scope>NUCLEOTIDE SEQUENCE</scope>
    <source>
        <strain evidence="2">HSG4</strain>
    </source>
</reference>
<name>A0ABT7VQ19_9GAMM</name>
<dbReference type="Pfam" id="PF11220">
    <property type="entry name" value="DUF3015"/>
    <property type="match status" value="1"/>
</dbReference>
<organism evidence="2 3">
    <name type="scientific">Candidatus Marithioploca araucensis</name>
    <dbReference type="NCBI Taxonomy" id="70273"/>
    <lineage>
        <taxon>Bacteria</taxon>
        <taxon>Pseudomonadati</taxon>
        <taxon>Pseudomonadota</taxon>
        <taxon>Gammaproteobacteria</taxon>
        <taxon>Thiotrichales</taxon>
        <taxon>Thiotrichaceae</taxon>
        <taxon>Candidatus Marithioploca</taxon>
    </lineage>
</organism>
<accession>A0ABT7VQ19</accession>
<dbReference type="InterPro" id="IPR021383">
    <property type="entry name" value="DUF3015"/>
</dbReference>
<keyword evidence="1" id="KW-0732">Signal</keyword>
<sequence length="154" mass="16549">MLKIIKGFSITTLTVLAFSQSSMAREFADIYTECGLGAMIAPTNSVVAAVTNVTFDLGTTAIISNISSPETCKGGQERVAAFIYQSYSALEKDLASGSGTYLDSLMTLAGYDSQAQQEVEMLRSGFAKIVANPSYVDQNRFEKAEALYNLVINV</sequence>
<keyword evidence="3" id="KW-1185">Reference proteome</keyword>
<gene>
    <name evidence="2" type="ORF">QUF54_00210</name>
</gene>